<dbReference type="Pfam" id="PF00583">
    <property type="entry name" value="Acetyltransf_1"/>
    <property type="match status" value="1"/>
</dbReference>
<sequence length="99" mass="11428">MCSRVEREPHYNLTNLYIMTLGVLAPYRRMGLGRLLLASIIQTARKQAGVRLVYLHVQTTNEAALHFYLNQGFRIYSTAKDYYQHISGSPDAHVLVRYL</sequence>
<evidence type="ECO:0000259" key="3">
    <source>
        <dbReference type="PROSITE" id="PS51186"/>
    </source>
</evidence>
<dbReference type="GO" id="GO:0016747">
    <property type="term" value="F:acyltransferase activity, transferring groups other than amino-acyl groups"/>
    <property type="evidence" value="ECO:0007669"/>
    <property type="project" value="InterPro"/>
</dbReference>
<dbReference type="OrthoDB" id="47374at2759"/>
<dbReference type="OMA" id="RIEWIYL"/>
<dbReference type="InterPro" id="IPR051556">
    <property type="entry name" value="N-term/lysine_N-AcTrnsfr"/>
</dbReference>
<dbReference type="PANTHER" id="PTHR42919">
    <property type="entry name" value="N-ALPHA-ACETYLTRANSFERASE"/>
    <property type="match status" value="1"/>
</dbReference>
<dbReference type="InterPro" id="IPR000182">
    <property type="entry name" value="GNAT_dom"/>
</dbReference>
<evidence type="ECO:0000256" key="2">
    <source>
        <dbReference type="ARBA" id="ARBA00023315"/>
    </source>
</evidence>
<evidence type="ECO:0000256" key="1">
    <source>
        <dbReference type="ARBA" id="ARBA00022679"/>
    </source>
</evidence>
<evidence type="ECO:0000313" key="5">
    <source>
        <dbReference type="Proteomes" id="UP000242180"/>
    </source>
</evidence>
<dbReference type="STRING" id="13706.A0A1X2HDS2"/>
<dbReference type="SUPFAM" id="SSF55729">
    <property type="entry name" value="Acyl-CoA N-acyltransferases (Nat)"/>
    <property type="match status" value="1"/>
</dbReference>
<accession>A0A1X2HDS2</accession>
<dbReference type="GO" id="GO:0031415">
    <property type="term" value="C:NatA complex"/>
    <property type="evidence" value="ECO:0007669"/>
    <property type="project" value="TreeGrafter"/>
</dbReference>
<dbReference type="EMBL" id="MCGN01000005">
    <property type="protein sequence ID" value="ORY96890.1"/>
    <property type="molecule type" value="Genomic_DNA"/>
</dbReference>
<keyword evidence="1 4" id="KW-0808">Transferase</keyword>
<evidence type="ECO:0000313" key="4">
    <source>
        <dbReference type="EMBL" id="ORY96890.1"/>
    </source>
</evidence>
<name>A0A1X2HDS2_SYNRA</name>
<dbReference type="GO" id="GO:0007064">
    <property type="term" value="P:mitotic sister chromatid cohesion"/>
    <property type="evidence" value="ECO:0007669"/>
    <property type="project" value="TreeGrafter"/>
</dbReference>
<reference evidence="4 5" key="1">
    <citation type="submission" date="2016-07" db="EMBL/GenBank/DDBJ databases">
        <title>Pervasive Adenine N6-methylation of Active Genes in Fungi.</title>
        <authorList>
            <consortium name="DOE Joint Genome Institute"/>
            <person name="Mondo S.J."/>
            <person name="Dannebaum R.O."/>
            <person name="Kuo R.C."/>
            <person name="Labutti K."/>
            <person name="Haridas S."/>
            <person name="Kuo A."/>
            <person name="Salamov A."/>
            <person name="Ahrendt S.R."/>
            <person name="Lipzen A."/>
            <person name="Sullivan W."/>
            <person name="Andreopoulos W.B."/>
            <person name="Clum A."/>
            <person name="Lindquist E."/>
            <person name="Daum C."/>
            <person name="Ramamoorthy G.K."/>
            <person name="Gryganskyi A."/>
            <person name="Culley D."/>
            <person name="Magnuson J.K."/>
            <person name="James T.Y."/>
            <person name="O'Malley M.A."/>
            <person name="Stajich J.E."/>
            <person name="Spatafora J.W."/>
            <person name="Visel A."/>
            <person name="Grigoriev I.V."/>
        </authorList>
    </citation>
    <scope>NUCLEOTIDE SEQUENCE [LARGE SCALE GENOMIC DNA]</scope>
    <source>
        <strain evidence="4 5">NRRL 2496</strain>
    </source>
</reference>
<proteinExistence type="predicted"/>
<dbReference type="PROSITE" id="PS51186">
    <property type="entry name" value="GNAT"/>
    <property type="match status" value="1"/>
</dbReference>
<dbReference type="InParanoid" id="A0A1X2HDS2"/>
<dbReference type="InterPro" id="IPR016181">
    <property type="entry name" value="Acyl_CoA_acyltransferase"/>
</dbReference>
<dbReference type="CDD" id="cd04301">
    <property type="entry name" value="NAT_SF"/>
    <property type="match status" value="1"/>
</dbReference>
<keyword evidence="5" id="KW-1185">Reference proteome</keyword>
<gene>
    <name evidence="4" type="ORF">BCR43DRAFT_492446</name>
</gene>
<protein>
    <submittedName>
        <fullName evidence="4">Acyl-CoA N-acyltransferase</fullName>
    </submittedName>
</protein>
<dbReference type="Gene3D" id="3.40.630.30">
    <property type="match status" value="1"/>
</dbReference>
<dbReference type="PANTHER" id="PTHR42919:SF8">
    <property type="entry name" value="N-ALPHA-ACETYLTRANSFERASE 50"/>
    <property type="match status" value="1"/>
</dbReference>
<organism evidence="4 5">
    <name type="scientific">Syncephalastrum racemosum</name>
    <name type="common">Filamentous fungus</name>
    <dbReference type="NCBI Taxonomy" id="13706"/>
    <lineage>
        <taxon>Eukaryota</taxon>
        <taxon>Fungi</taxon>
        <taxon>Fungi incertae sedis</taxon>
        <taxon>Mucoromycota</taxon>
        <taxon>Mucoromycotina</taxon>
        <taxon>Mucoromycetes</taxon>
        <taxon>Mucorales</taxon>
        <taxon>Syncephalastraceae</taxon>
        <taxon>Syncephalastrum</taxon>
    </lineage>
</organism>
<dbReference type="Proteomes" id="UP000242180">
    <property type="component" value="Unassembled WGS sequence"/>
</dbReference>
<comment type="caution">
    <text evidence="4">The sequence shown here is derived from an EMBL/GenBank/DDBJ whole genome shotgun (WGS) entry which is preliminary data.</text>
</comment>
<dbReference type="AlphaFoldDB" id="A0A1X2HDS2"/>
<keyword evidence="2 4" id="KW-0012">Acyltransferase</keyword>
<feature type="domain" description="N-acetyltransferase" evidence="3">
    <location>
        <begin position="1"/>
        <end position="99"/>
    </location>
</feature>